<protein>
    <recommendedName>
        <fullName evidence="1">pPIWI-RE three-gene island domain-containing protein</fullName>
    </recommendedName>
</protein>
<feature type="domain" description="pPIWI-RE three-gene island" evidence="1">
    <location>
        <begin position="24"/>
        <end position="170"/>
    </location>
</feature>
<dbReference type="SUPFAM" id="SSF52540">
    <property type="entry name" value="P-loop containing nucleoside triphosphate hydrolases"/>
    <property type="match status" value="1"/>
</dbReference>
<gene>
    <name evidence="2" type="ORF">GNQ08_22795</name>
</gene>
<comment type="caution">
    <text evidence="2">The sequence shown here is derived from an EMBL/GenBank/DDBJ whole genome shotgun (WGS) entry which is preliminary data.</text>
</comment>
<dbReference type="Pfam" id="PF18155">
    <property type="entry name" value="pPIWI_RE_Z"/>
    <property type="match status" value="1"/>
</dbReference>
<dbReference type="EMBL" id="WNZZ01000022">
    <property type="protein sequence ID" value="MUG25199.1"/>
    <property type="molecule type" value="Genomic_DNA"/>
</dbReference>
<sequence length="1038" mass="120350">MRKSYWELAEDIVKEFDSFHLRNQDISVLISVELLITGCHKIDPSFNIEQAWSLLVGYNEPFLPDLTEIKIITRMRILFPELRHKKVLLRRLVRYRELNRDYRMYDVTDEGIAICISPKFRPDRGDIYRRILEENIPLKISSRPIAVSGNFKYTRKIRGGKTIDFKGIIPDALMENPPDSFPAYRSKKTYILSLPYDGVKIAQEMDTCLNRGGMWQERAQKVILKSLNGDQQELIYKGNIHIGGGLGAGKSTFMMLETYRLVKKHGAKVGFIEGSVAQVLERVKELRRLGIHAVPVIGRSSRGKHQQDYLFANTYQIRQISDWIDPKHESIKHISDVCLIKSLTTPIDEERNKPYPCLQLQQDENRVLCPLAHKCGVYRDFAALRNAEVWVTTAPSVLKSRIPEVIDPYSRTVFEAMYDLLDVIFVDEADQVQKQFDEAFLTEYNVFGSTEDIFEKLRFDSNQLTNGEYGQYAGDSAIIEWNDRLRMLEHMVWRIYAKLNDSATLRNHIRGNLIRVAGLAGTISEKLSTEPKEQRRIFKWLMEYASDPYKDKRLSGIANELIDTDSPERKQLWMDELISKVKGAIKPRVKKQLLYAQLEFFIYLCRAEENIKYILTAFPMIQVKLGLSIDFSPLFTMQKDYQAFMKEAMTGVTLGYRYDLPDGEKSGKFKLIEYTAIGRLLLNEWHQLYQNSDGKEGPAIVFLSGTSHAPKSAHYDLETSAQWLLRADRQSSNIQLYYKPVLDMTRGEFYAVSGIRDSERRNQNLSGMVQKLKSDINFELRYWKNKGQPRRVLLVVNSYEDVETVRQVFADDFVWAERYKALGRDAELKNDELSRSLIENFHQQPSEVLIVPLLSVGRGYNILDKKGEALFGSVYFLVRPYPIPNDLNYLVQILHALLPEYIKRIQKQGLHYDQAINKLRQYSSGKLETMYMKPDYWSLLNDNEREVMGWYTFVPVWQMIGRLLRGGRDARVFFCDVKFNAQPAGKQNGHSMLSVWKKIMNDNGNDVLFQNLYGPFMQAMLQINMEDEDNEAENDGVI</sequence>
<dbReference type="Proteomes" id="UP000442469">
    <property type="component" value="Unassembled WGS sequence"/>
</dbReference>
<evidence type="ECO:0000259" key="1">
    <source>
        <dbReference type="Pfam" id="PF18155"/>
    </source>
</evidence>
<name>A0A6N8EZJ2_PAEMA</name>
<proteinExistence type="predicted"/>
<dbReference type="AlphaFoldDB" id="A0A6N8EZJ2"/>
<reference evidence="2 3" key="1">
    <citation type="submission" date="2019-11" db="EMBL/GenBank/DDBJ databases">
        <title>Draft genome sequences of five Paenibacillus species of dairy origin.</title>
        <authorList>
            <person name="Olajide A.M."/>
            <person name="Chen S."/>
            <person name="Lapointe G."/>
        </authorList>
    </citation>
    <scope>NUCLEOTIDE SEQUENCE [LARGE SCALE GENOMIC DNA]</scope>
    <source>
        <strain evidence="2 3">3CT49</strain>
    </source>
</reference>
<evidence type="ECO:0000313" key="3">
    <source>
        <dbReference type="Proteomes" id="UP000442469"/>
    </source>
</evidence>
<dbReference type="InterPro" id="IPR055254">
    <property type="entry name" value="pPIWI_RE_Z"/>
</dbReference>
<evidence type="ECO:0000313" key="2">
    <source>
        <dbReference type="EMBL" id="MUG25199.1"/>
    </source>
</evidence>
<organism evidence="2 3">
    <name type="scientific">Paenibacillus macerans</name>
    <name type="common">Bacillus macerans</name>
    <dbReference type="NCBI Taxonomy" id="44252"/>
    <lineage>
        <taxon>Bacteria</taxon>
        <taxon>Bacillati</taxon>
        <taxon>Bacillota</taxon>
        <taxon>Bacilli</taxon>
        <taxon>Bacillales</taxon>
        <taxon>Paenibacillaceae</taxon>
        <taxon>Paenibacillus</taxon>
    </lineage>
</organism>
<accession>A0A6N8EZJ2</accession>
<dbReference type="InterPro" id="IPR027417">
    <property type="entry name" value="P-loop_NTPase"/>
</dbReference>
<dbReference type="RefSeq" id="WP_155620904.1">
    <property type="nucleotide sequence ID" value="NZ_BOSD01000013.1"/>
</dbReference>